<dbReference type="PANTHER" id="PTHR47926:SF435">
    <property type="entry name" value="PENTACOTRIPEPTIDE-REPEAT REGION OF PRORP DOMAIN-CONTAINING PROTEIN"/>
    <property type="match status" value="1"/>
</dbReference>
<dbReference type="InterPro" id="IPR046960">
    <property type="entry name" value="PPR_At4g14850-like_plant"/>
</dbReference>
<keyword evidence="2" id="KW-0732">Signal</keyword>
<dbReference type="PANTHER" id="PTHR47926">
    <property type="entry name" value="PENTATRICOPEPTIDE REPEAT-CONTAINING PROTEIN"/>
    <property type="match status" value="1"/>
</dbReference>
<dbReference type="InterPro" id="IPR011990">
    <property type="entry name" value="TPR-like_helical_dom_sf"/>
</dbReference>
<accession>A0A8N4IG77</accession>
<keyword evidence="3" id="KW-1185">Reference proteome</keyword>
<proteinExistence type="predicted"/>
<dbReference type="KEGG" id="egu:114914226"/>
<name>A0A8N4IG77_ELAGV</name>
<dbReference type="RefSeq" id="XP_029120763.1">
    <property type="nucleotide sequence ID" value="XM_029264930.1"/>
</dbReference>
<organism evidence="3 4">
    <name type="scientific">Elaeis guineensis var. tenera</name>
    <name type="common">Oil palm</name>
    <dbReference type="NCBI Taxonomy" id="51953"/>
    <lineage>
        <taxon>Eukaryota</taxon>
        <taxon>Viridiplantae</taxon>
        <taxon>Streptophyta</taxon>
        <taxon>Embryophyta</taxon>
        <taxon>Tracheophyta</taxon>
        <taxon>Spermatophyta</taxon>
        <taxon>Magnoliopsida</taxon>
        <taxon>Liliopsida</taxon>
        <taxon>Arecaceae</taxon>
        <taxon>Arecoideae</taxon>
        <taxon>Cocoseae</taxon>
        <taxon>Elaeidinae</taxon>
        <taxon>Elaeis</taxon>
    </lineage>
</organism>
<gene>
    <name evidence="4" type="primary">LOC114914226</name>
</gene>
<feature type="compositionally biased region" description="Basic and acidic residues" evidence="1">
    <location>
        <begin position="186"/>
        <end position="195"/>
    </location>
</feature>
<feature type="region of interest" description="Disordered" evidence="1">
    <location>
        <begin position="167"/>
        <end position="195"/>
    </location>
</feature>
<protein>
    <submittedName>
        <fullName evidence="4">Pentatricopeptide repeat-containing protein At2g33680-like</fullName>
    </submittedName>
</protein>
<dbReference type="GeneID" id="114914226"/>
<evidence type="ECO:0000313" key="3">
    <source>
        <dbReference type="Proteomes" id="UP000504607"/>
    </source>
</evidence>
<sequence>MFSKCAVVANVYFLFGNTLLLEISSHGNEMIQGYNLNGYGLVALQLFHSVVELGIEADEFTYVNVLDPCQGIQDQKSGEQIHDQVIKNQDSGVGVLGAFISRQGFHNEALSLLNSSRETGEKPDEFSLGSAMNACTNVALIDQSKCIHSHVIDTGYEKHFSVASAVKDGSANGGESSSSKQAFDSVSRDDDASSL</sequence>
<feature type="chain" id="PRO_5035440953" evidence="2">
    <location>
        <begin position="21"/>
        <end position="195"/>
    </location>
</feature>
<dbReference type="Proteomes" id="UP000504607">
    <property type="component" value="Chromosome 5"/>
</dbReference>
<feature type="compositionally biased region" description="Polar residues" evidence="1">
    <location>
        <begin position="173"/>
        <end position="184"/>
    </location>
</feature>
<dbReference type="AlphaFoldDB" id="A0A8N4IG77"/>
<feature type="signal peptide" evidence="2">
    <location>
        <begin position="1"/>
        <end position="20"/>
    </location>
</feature>
<evidence type="ECO:0000256" key="2">
    <source>
        <dbReference type="SAM" id="SignalP"/>
    </source>
</evidence>
<evidence type="ECO:0000313" key="4">
    <source>
        <dbReference type="RefSeq" id="XP_029120763.1"/>
    </source>
</evidence>
<reference evidence="4" key="1">
    <citation type="submission" date="2025-08" db="UniProtKB">
        <authorList>
            <consortium name="RefSeq"/>
        </authorList>
    </citation>
    <scope>IDENTIFICATION</scope>
</reference>
<dbReference type="GO" id="GO:0003723">
    <property type="term" value="F:RNA binding"/>
    <property type="evidence" value="ECO:0007669"/>
    <property type="project" value="InterPro"/>
</dbReference>
<dbReference type="Gene3D" id="1.25.40.10">
    <property type="entry name" value="Tetratricopeptide repeat domain"/>
    <property type="match status" value="1"/>
</dbReference>
<dbReference type="GO" id="GO:0009451">
    <property type="term" value="P:RNA modification"/>
    <property type="evidence" value="ECO:0007669"/>
    <property type="project" value="InterPro"/>
</dbReference>
<evidence type="ECO:0000256" key="1">
    <source>
        <dbReference type="SAM" id="MobiDB-lite"/>
    </source>
</evidence>